<sequence length="84" mass="9835">MPTHLKLLISVLTEFKEIEDTIDRFNRAIDIIEWISHDERVRELVSDGSLNYAKQEVMSSSPEYCSSTIFEDRLMPDIQNVYIV</sequence>
<name>A0AAW2Z8B8_9EUKA</name>
<dbReference type="EMBL" id="JAOPGA020001200">
    <property type="protein sequence ID" value="KAL0486063.1"/>
    <property type="molecule type" value="Genomic_DNA"/>
</dbReference>
<evidence type="ECO:0000313" key="1">
    <source>
        <dbReference type="EMBL" id="KAL0486063.1"/>
    </source>
</evidence>
<accession>A0AAW2Z8B8</accession>
<reference evidence="1 2" key="1">
    <citation type="submission" date="2024-03" db="EMBL/GenBank/DDBJ databases">
        <title>The Acrasis kona genome and developmental transcriptomes reveal deep origins of eukaryotic multicellular pathways.</title>
        <authorList>
            <person name="Sheikh S."/>
            <person name="Fu C.-J."/>
            <person name="Brown M.W."/>
            <person name="Baldauf S.L."/>
        </authorList>
    </citation>
    <scope>NUCLEOTIDE SEQUENCE [LARGE SCALE GENOMIC DNA]</scope>
    <source>
        <strain evidence="1 2">ATCC MYA-3509</strain>
    </source>
</reference>
<dbReference type="AlphaFoldDB" id="A0AAW2Z8B8"/>
<comment type="caution">
    <text evidence="1">The sequence shown here is derived from an EMBL/GenBank/DDBJ whole genome shotgun (WGS) entry which is preliminary data.</text>
</comment>
<protein>
    <submittedName>
        <fullName evidence="1">Uncharacterized protein</fullName>
    </submittedName>
</protein>
<gene>
    <name evidence="1" type="ORF">AKO1_001716</name>
</gene>
<dbReference type="Proteomes" id="UP001431209">
    <property type="component" value="Unassembled WGS sequence"/>
</dbReference>
<organism evidence="1 2">
    <name type="scientific">Acrasis kona</name>
    <dbReference type="NCBI Taxonomy" id="1008807"/>
    <lineage>
        <taxon>Eukaryota</taxon>
        <taxon>Discoba</taxon>
        <taxon>Heterolobosea</taxon>
        <taxon>Tetramitia</taxon>
        <taxon>Eutetramitia</taxon>
        <taxon>Acrasidae</taxon>
        <taxon>Acrasis</taxon>
    </lineage>
</organism>
<keyword evidence="2" id="KW-1185">Reference proteome</keyword>
<evidence type="ECO:0000313" key="2">
    <source>
        <dbReference type="Proteomes" id="UP001431209"/>
    </source>
</evidence>
<proteinExistence type="predicted"/>